<dbReference type="VEuPathDB" id="FungiDB:PV08_01514"/>
<keyword evidence="3" id="KW-1185">Reference proteome</keyword>
<dbReference type="HOGENOM" id="CLU_2250201_0_0_1"/>
<reference evidence="2 3" key="1">
    <citation type="submission" date="2015-01" db="EMBL/GenBank/DDBJ databases">
        <title>The Genome Sequence of Exophiala spinifera CBS89968.</title>
        <authorList>
            <consortium name="The Broad Institute Genomics Platform"/>
            <person name="Cuomo C."/>
            <person name="de Hoog S."/>
            <person name="Gorbushina A."/>
            <person name="Stielow B."/>
            <person name="Teixiera M."/>
            <person name="Abouelleil A."/>
            <person name="Chapman S.B."/>
            <person name="Priest M."/>
            <person name="Young S.K."/>
            <person name="Wortman J."/>
            <person name="Nusbaum C."/>
            <person name="Birren B."/>
        </authorList>
    </citation>
    <scope>NUCLEOTIDE SEQUENCE [LARGE SCALE GENOMIC DNA]</scope>
    <source>
        <strain evidence="2 3">CBS 89968</strain>
    </source>
</reference>
<feature type="compositionally biased region" description="Basic and acidic residues" evidence="1">
    <location>
        <begin position="98"/>
        <end position="110"/>
    </location>
</feature>
<accession>A0A0D2BR73</accession>
<feature type="compositionally biased region" description="Basic and acidic residues" evidence="1">
    <location>
        <begin position="23"/>
        <end position="37"/>
    </location>
</feature>
<protein>
    <submittedName>
        <fullName evidence="2">Uncharacterized protein</fullName>
    </submittedName>
</protein>
<feature type="compositionally biased region" description="Polar residues" evidence="1">
    <location>
        <begin position="10"/>
        <end position="22"/>
    </location>
</feature>
<dbReference type="OrthoDB" id="10416599at2759"/>
<organism evidence="2 3">
    <name type="scientific">Exophiala spinifera</name>
    <dbReference type="NCBI Taxonomy" id="91928"/>
    <lineage>
        <taxon>Eukaryota</taxon>
        <taxon>Fungi</taxon>
        <taxon>Dikarya</taxon>
        <taxon>Ascomycota</taxon>
        <taxon>Pezizomycotina</taxon>
        <taxon>Eurotiomycetes</taxon>
        <taxon>Chaetothyriomycetidae</taxon>
        <taxon>Chaetothyriales</taxon>
        <taxon>Herpotrichiellaceae</taxon>
        <taxon>Exophiala</taxon>
    </lineage>
</organism>
<feature type="compositionally biased region" description="Low complexity" evidence="1">
    <location>
        <begin position="66"/>
        <end position="75"/>
    </location>
</feature>
<evidence type="ECO:0000313" key="3">
    <source>
        <dbReference type="Proteomes" id="UP000053328"/>
    </source>
</evidence>
<feature type="region of interest" description="Disordered" evidence="1">
    <location>
        <begin position="1"/>
        <end position="110"/>
    </location>
</feature>
<dbReference type="Proteomes" id="UP000053328">
    <property type="component" value="Unassembled WGS sequence"/>
</dbReference>
<sequence>MCFRDHIPDPTQQPIRITQSPEASHDSELKSHGDSARHVPPHRHHSTASTNTKTAAAAKNDHHRSQSQSQSQSQSGRSLSTTSDHHNYNDNTTSHTKSAKELRRLKAKDPNVIDKMNMYPPRAMIVGGF</sequence>
<dbReference type="EMBL" id="KN847492">
    <property type="protein sequence ID" value="KIW20935.1"/>
    <property type="molecule type" value="Genomic_DNA"/>
</dbReference>
<gene>
    <name evidence="2" type="ORF">PV08_01514</name>
</gene>
<dbReference type="RefSeq" id="XP_016241151.1">
    <property type="nucleotide sequence ID" value="XM_016375875.1"/>
</dbReference>
<dbReference type="GeneID" id="27328597"/>
<proteinExistence type="predicted"/>
<feature type="compositionally biased region" description="Low complexity" evidence="1">
    <location>
        <begin position="47"/>
        <end position="58"/>
    </location>
</feature>
<dbReference type="AlphaFoldDB" id="A0A0D2BR73"/>
<evidence type="ECO:0000256" key="1">
    <source>
        <dbReference type="SAM" id="MobiDB-lite"/>
    </source>
</evidence>
<name>A0A0D2BR73_9EURO</name>
<evidence type="ECO:0000313" key="2">
    <source>
        <dbReference type="EMBL" id="KIW20935.1"/>
    </source>
</evidence>